<evidence type="ECO:0000256" key="1">
    <source>
        <dbReference type="SAM" id="MobiDB-lite"/>
    </source>
</evidence>
<keyword evidence="4" id="KW-1185">Reference proteome</keyword>
<feature type="transmembrane region" description="Helical" evidence="2">
    <location>
        <begin position="45"/>
        <end position="62"/>
    </location>
</feature>
<dbReference type="PANTHER" id="PTHR35335:SF1">
    <property type="entry name" value="UPF0716 PROTEIN FXSA"/>
    <property type="match status" value="1"/>
</dbReference>
<feature type="transmembrane region" description="Helical" evidence="2">
    <location>
        <begin position="97"/>
        <end position="121"/>
    </location>
</feature>
<keyword evidence="2" id="KW-1133">Transmembrane helix</keyword>
<sequence>MTTGTPPPPAPRRSRARTLVPLGIAVWLVLEIWLLTLVAGAAGGLTVLALLIGAGLLGAAVIKRAGRRAFRALTETLQRQQSGLAPGQERGSTGNGFLMLGGLLLMLPGLVSDVAGLLLLVPVVRTMAGRYAEKALERRMRAAVPGYGPLGDAFQQARTHRPGGKVVPGEVIRDDNPRQPGPYDEGPRPPLTR</sequence>
<keyword evidence="2" id="KW-0812">Transmembrane</keyword>
<reference evidence="3" key="1">
    <citation type="submission" date="2023-06" db="EMBL/GenBank/DDBJ databases">
        <title>WGS-Sequencing of Streptomyces ficellus isolate 21 collected from sand in Gara Djebilet Iron Mine in Algeria.</title>
        <authorList>
            <person name="Zegers G.P."/>
            <person name="Gomez A."/>
            <person name="Gueddou A."/>
            <person name="Zahara A.F."/>
            <person name="Worth M."/>
            <person name="Sevigny J.L."/>
            <person name="Tisa L."/>
        </authorList>
    </citation>
    <scope>NUCLEOTIDE SEQUENCE</scope>
    <source>
        <strain evidence="3">AS11</strain>
    </source>
</reference>
<keyword evidence="2" id="KW-0472">Membrane</keyword>
<dbReference type="EMBL" id="JAUEPL010000024">
    <property type="protein sequence ID" value="MDN3295757.1"/>
    <property type="molecule type" value="Genomic_DNA"/>
</dbReference>
<gene>
    <name evidence="3" type="primary">fxsA</name>
    <name evidence="3" type="ORF">QWM81_17205</name>
</gene>
<evidence type="ECO:0000313" key="3">
    <source>
        <dbReference type="EMBL" id="MDN3295757.1"/>
    </source>
</evidence>
<organism evidence="3 4">
    <name type="scientific">Streptomyces ficellus</name>
    <dbReference type="NCBI Taxonomy" id="1977088"/>
    <lineage>
        <taxon>Bacteria</taxon>
        <taxon>Bacillati</taxon>
        <taxon>Actinomycetota</taxon>
        <taxon>Actinomycetes</taxon>
        <taxon>Kitasatosporales</taxon>
        <taxon>Streptomycetaceae</taxon>
        <taxon>Streptomyces</taxon>
    </lineage>
</organism>
<proteinExistence type="predicted"/>
<feature type="transmembrane region" description="Helical" evidence="2">
    <location>
        <begin position="19"/>
        <end position="39"/>
    </location>
</feature>
<dbReference type="RefSeq" id="WP_290112900.1">
    <property type="nucleotide sequence ID" value="NZ_JAUEPL010000024.1"/>
</dbReference>
<evidence type="ECO:0000313" key="4">
    <source>
        <dbReference type="Proteomes" id="UP001174050"/>
    </source>
</evidence>
<comment type="caution">
    <text evidence="3">The sequence shown here is derived from an EMBL/GenBank/DDBJ whole genome shotgun (WGS) entry which is preliminary data.</text>
</comment>
<protein>
    <submittedName>
        <fullName evidence="3">FxsA family membrane protein</fullName>
    </submittedName>
</protein>
<dbReference type="Proteomes" id="UP001174050">
    <property type="component" value="Unassembled WGS sequence"/>
</dbReference>
<dbReference type="Pfam" id="PF04186">
    <property type="entry name" value="FxsA"/>
    <property type="match status" value="1"/>
</dbReference>
<evidence type="ECO:0000256" key="2">
    <source>
        <dbReference type="SAM" id="Phobius"/>
    </source>
</evidence>
<accession>A0ABT7Z8D2</accession>
<dbReference type="PANTHER" id="PTHR35335">
    <property type="entry name" value="UPF0716 PROTEIN FXSA"/>
    <property type="match status" value="1"/>
</dbReference>
<feature type="region of interest" description="Disordered" evidence="1">
    <location>
        <begin position="157"/>
        <end position="193"/>
    </location>
</feature>
<dbReference type="InterPro" id="IPR007313">
    <property type="entry name" value="FxsA"/>
</dbReference>
<dbReference type="NCBIfam" id="NF008527">
    <property type="entry name" value="PRK11463.1-1"/>
    <property type="match status" value="1"/>
</dbReference>
<name>A0ABT7Z8D2_9ACTN</name>
<dbReference type="NCBIfam" id="NF008528">
    <property type="entry name" value="PRK11463.1-2"/>
    <property type="match status" value="1"/>
</dbReference>